<dbReference type="SUPFAM" id="SSF81340">
    <property type="entry name" value="Clc chloride channel"/>
    <property type="match status" value="1"/>
</dbReference>
<evidence type="ECO:0000256" key="10">
    <source>
        <dbReference type="SAM" id="Phobius"/>
    </source>
</evidence>
<evidence type="ECO:0000256" key="1">
    <source>
        <dbReference type="ARBA" id="ARBA00004141"/>
    </source>
</evidence>
<feature type="transmembrane region" description="Helical" evidence="10">
    <location>
        <begin position="173"/>
        <end position="196"/>
    </location>
</feature>
<dbReference type="Pfam" id="PF00654">
    <property type="entry name" value="Voltage_CLC"/>
    <property type="match status" value="1"/>
</dbReference>
<dbReference type="EMBL" id="UINC01000890">
    <property type="protein sequence ID" value="SUZ62831.1"/>
    <property type="molecule type" value="Genomic_DNA"/>
</dbReference>
<feature type="transmembrane region" description="Helical" evidence="10">
    <location>
        <begin position="385"/>
        <end position="410"/>
    </location>
</feature>
<feature type="transmembrane region" description="Helical" evidence="10">
    <location>
        <begin position="78"/>
        <end position="99"/>
    </location>
</feature>
<name>A0A381P7A2_9ZZZZ</name>
<dbReference type="InterPro" id="IPR001807">
    <property type="entry name" value="ClC"/>
</dbReference>
<dbReference type="SMART" id="SM00116">
    <property type="entry name" value="CBS"/>
    <property type="match status" value="2"/>
</dbReference>
<evidence type="ECO:0000256" key="4">
    <source>
        <dbReference type="ARBA" id="ARBA00022989"/>
    </source>
</evidence>
<feature type="transmembrane region" description="Helical" evidence="10">
    <location>
        <begin position="208"/>
        <end position="227"/>
    </location>
</feature>
<evidence type="ECO:0000256" key="3">
    <source>
        <dbReference type="ARBA" id="ARBA00022692"/>
    </source>
</evidence>
<evidence type="ECO:0000256" key="7">
    <source>
        <dbReference type="ARBA" id="ARBA00023173"/>
    </source>
</evidence>
<dbReference type="PRINTS" id="PR00762">
    <property type="entry name" value="CLCHANNEL"/>
</dbReference>
<dbReference type="Gene3D" id="3.10.580.10">
    <property type="entry name" value="CBS-domain"/>
    <property type="match status" value="1"/>
</dbReference>
<dbReference type="InterPro" id="IPR050368">
    <property type="entry name" value="ClC-type_chloride_channel"/>
</dbReference>
<dbReference type="Gene3D" id="1.10.3080.10">
    <property type="entry name" value="Clc chloride channel"/>
    <property type="match status" value="1"/>
</dbReference>
<dbReference type="InterPro" id="IPR014743">
    <property type="entry name" value="Cl-channel_core"/>
</dbReference>
<dbReference type="AlphaFoldDB" id="A0A381P7A2"/>
<dbReference type="PROSITE" id="PS51202">
    <property type="entry name" value="RCK_C"/>
    <property type="match status" value="2"/>
</dbReference>
<feature type="transmembrane region" description="Helical" evidence="10">
    <location>
        <begin position="352"/>
        <end position="373"/>
    </location>
</feature>
<dbReference type="Gene3D" id="3.30.70.1450">
    <property type="entry name" value="Regulator of K+ conductance, C-terminal domain"/>
    <property type="match status" value="2"/>
</dbReference>
<dbReference type="CDD" id="cd00400">
    <property type="entry name" value="Voltage_gated_ClC"/>
    <property type="match status" value="1"/>
</dbReference>
<comment type="subcellular location">
    <subcellularLocation>
        <location evidence="1">Membrane</location>
        <topology evidence="1">Multi-pass membrane protein</topology>
    </subcellularLocation>
</comment>
<reference evidence="13" key="1">
    <citation type="submission" date="2018-05" db="EMBL/GenBank/DDBJ databases">
        <authorList>
            <person name="Lanie J.A."/>
            <person name="Ng W.-L."/>
            <person name="Kazmierczak K.M."/>
            <person name="Andrzejewski T.M."/>
            <person name="Davidsen T.M."/>
            <person name="Wayne K.J."/>
            <person name="Tettelin H."/>
            <person name="Glass J.I."/>
            <person name="Rusch D."/>
            <person name="Podicherti R."/>
            <person name="Tsui H.-C.T."/>
            <person name="Winkler M.E."/>
        </authorList>
    </citation>
    <scope>NUCLEOTIDE SEQUENCE</scope>
</reference>
<dbReference type="FunFam" id="1.10.3080.10:FF:000018">
    <property type="entry name" value="Chloride transporter, ClC family"/>
    <property type="match status" value="1"/>
</dbReference>
<feature type="transmembrane region" description="Helical" evidence="10">
    <location>
        <begin position="283"/>
        <end position="301"/>
    </location>
</feature>
<dbReference type="PANTHER" id="PTHR43427:SF6">
    <property type="entry name" value="CHLORIDE CHANNEL PROTEIN CLC-E"/>
    <property type="match status" value="1"/>
</dbReference>
<feature type="domain" description="RCK C-terminal" evidence="11">
    <location>
        <begin position="687"/>
        <end position="769"/>
    </location>
</feature>
<keyword evidence="5" id="KW-0406">Ion transport</keyword>
<dbReference type="InterPro" id="IPR046342">
    <property type="entry name" value="CBS_dom_sf"/>
</dbReference>
<feature type="transmembrane region" description="Helical" evidence="10">
    <location>
        <begin position="34"/>
        <end position="57"/>
    </location>
</feature>
<dbReference type="GO" id="GO:0005254">
    <property type="term" value="F:chloride channel activity"/>
    <property type="evidence" value="ECO:0007669"/>
    <property type="project" value="UniProtKB-KW"/>
</dbReference>
<dbReference type="SUPFAM" id="SSF116726">
    <property type="entry name" value="TrkA C-terminal domain-like"/>
    <property type="match status" value="2"/>
</dbReference>
<dbReference type="GO" id="GO:0034707">
    <property type="term" value="C:chloride channel complex"/>
    <property type="evidence" value="ECO:0007669"/>
    <property type="project" value="UniProtKB-KW"/>
</dbReference>
<feature type="transmembrane region" description="Helical" evidence="10">
    <location>
        <begin position="247"/>
        <end position="271"/>
    </location>
</feature>
<evidence type="ECO:0000259" key="11">
    <source>
        <dbReference type="PROSITE" id="PS51202"/>
    </source>
</evidence>
<feature type="domain" description="CBS" evidence="12">
    <location>
        <begin position="472"/>
        <end position="529"/>
    </location>
</feature>
<evidence type="ECO:0000256" key="5">
    <source>
        <dbReference type="ARBA" id="ARBA00023065"/>
    </source>
</evidence>
<gene>
    <name evidence="13" type="ORF">METZ01_LOCUS15685</name>
</gene>
<keyword evidence="6 10" id="KW-0472">Membrane</keyword>
<feature type="transmembrane region" description="Helical" evidence="10">
    <location>
        <begin position="321"/>
        <end position="340"/>
    </location>
</feature>
<dbReference type="GO" id="GO:0008324">
    <property type="term" value="F:monoatomic cation transmembrane transporter activity"/>
    <property type="evidence" value="ECO:0007669"/>
    <property type="project" value="InterPro"/>
</dbReference>
<evidence type="ECO:0000256" key="8">
    <source>
        <dbReference type="ARBA" id="ARBA00023214"/>
    </source>
</evidence>
<protein>
    <recommendedName>
        <fullName evidence="14">Chloride channel protein</fullName>
    </recommendedName>
</protein>
<dbReference type="PROSITE" id="PS51371">
    <property type="entry name" value="CBS"/>
    <property type="match status" value="2"/>
</dbReference>
<evidence type="ECO:0000256" key="6">
    <source>
        <dbReference type="ARBA" id="ARBA00023136"/>
    </source>
</evidence>
<dbReference type="Pfam" id="PF02080">
    <property type="entry name" value="TrkA_C"/>
    <property type="match status" value="2"/>
</dbReference>
<feature type="domain" description="RCK C-terminal" evidence="11">
    <location>
        <begin position="603"/>
        <end position="685"/>
    </location>
</feature>
<accession>A0A381P7A2</accession>
<dbReference type="GO" id="GO:0006813">
    <property type="term" value="P:potassium ion transport"/>
    <property type="evidence" value="ECO:0007669"/>
    <property type="project" value="InterPro"/>
</dbReference>
<keyword evidence="8" id="KW-0868">Chloride</keyword>
<dbReference type="InterPro" id="IPR006037">
    <property type="entry name" value="RCK_C"/>
</dbReference>
<dbReference type="SUPFAM" id="SSF54631">
    <property type="entry name" value="CBS-domain pair"/>
    <property type="match status" value="1"/>
</dbReference>
<evidence type="ECO:0000256" key="9">
    <source>
        <dbReference type="ARBA" id="ARBA00023303"/>
    </source>
</evidence>
<keyword evidence="4 10" id="KW-1133">Transmembrane helix</keyword>
<organism evidence="13">
    <name type="scientific">marine metagenome</name>
    <dbReference type="NCBI Taxonomy" id="408172"/>
    <lineage>
        <taxon>unclassified sequences</taxon>
        <taxon>metagenomes</taxon>
        <taxon>ecological metagenomes</taxon>
    </lineage>
</organism>
<feature type="transmembrane region" description="Helical" evidence="10">
    <location>
        <begin position="417"/>
        <end position="436"/>
    </location>
</feature>
<evidence type="ECO:0000256" key="2">
    <source>
        <dbReference type="ARBA" id="ARBA00022448"/>
    </source>
</evidence>
<proteinExistence type="predicted"/>
<sequence length="769" mass="83319">MNFSTFSNKHINRWQDYLKSHPPKWRLLDADSSIMLVTSLLVGIGAGMGAVLFRRLIDWLHNFAYSDIAGILSEWYPLHLILIPALGGAIVGPLVYYFAREAKGHGVPEVMEALELRGGKIRPRVVVVKSLASSVCIASGGSVGREGPIAQIGSALGSCVGQVLKLSEERVRTLVACGAAGGIAATFNAPIAGAIFALEVLLRRFGSVYFGAVVISAVTADVIAHYFEGDSRTFMTPEYTLQSPWELLLYTLMGFIAALAAVGFSRLLYFSEDIWNSIRIPEPVKPLLGGVLLGLLGIVSYQIDGFPRVFGVGYETIESTLFSQLTLQVTFGLLLLKLLATTLTLGSGGSGGIFAPSLFMGAMLGASFGQIAHSLFPEIVAPSGAYALVGMAAFFGGAAHAPITAILILFEMTGDYQIILPLMLSTVLSTIVSRNLSSDSIYTLKLKRRGVELSQEAQAIDLMQGVTAEIAMNRDTDAVPSDMPLVELMSTFSSTHYNALPVVQNENELLGLITINELDQVRTKGSLESKTIADILSINDPATILPHQPVWMALQHLEAQGEGCVPVVSESGKNILHGVLRRIDIIRAYNKAVSKRAQDQHHDEILNIRKLNQSGLTEVTLHANSPNVGKRVKELHLGGDALIVSVRRAGKLRIVRGETILHADDHVTVFAEKPKSEFLENYLNGTLDGAELPEKSLVCHREVEIPPESSVDGKKIRDLNLPEDCVLVKIIRNSEIILPRGNTLLLVGDIVEIFGMEEKLKEAEEHLIA</sequence>
<feature type="domain" description="CBS" evidence="12">
    <location>
        <begin position="535"/>
        <end position="595"/>
    </location>
</feature>
<dbReference type="CDD" id="cd02205">
    <property type="entry name" value="CBS_pair_SF"/>
    <property type="match status" value="1"/>
</dbReference>
<evidence type="ECO:0000313" key="13">
    <source>
        <dbReference type="EMBL" id="SUZ62831.1"/>
    </source>
</evidence>
<keyword evidence="9" id="KW-0407">Ion channel</keyword>
<evidence type="ECO:0008006" key="14">
    <source>
        <dbReference type="Google" id="ProtNLM"/>
    </source>
</evidence>
<dbReference type="PANTHER" id="PTHR43427">
    <property type="entry name" value="CHLORIDE CHANNEL PROTEIN CLC-E"/>
    <property type="match status" value="1"/>
</dbReference>
<keyword evidence="2" id="KW-0813">Transport</keyword>
<dbReference type="InterPro" id="IPR036721">
    <property type="entry name" value="RCK_C_sf"/>
</dbReference>
<dbReference type="InterPro" id="IPR000644">
    <property type="entry name" value="CBS_dom"/>
</dbReference>
<dbReference type="Pfam" id="PF00571">
    <property type="entry name" value="CBS"/>
    <property type="match status" value="2"/>
</dbReference>
<keyword evidence="7" id="KW-0869">Chloride channel</keyword>
<keyword evidence="3 10" id="KW-0812">Transmembrane</keyword>
<evidence type="ECO:0000259" key="12">
    <source>
        <dbReference type="PROSITE" id="PS51371"/>
    </source>
</evidence>